<evidence type="ECO:0000313" key="1">
    <source>
        <dbReference type="EMBL" id="MFC4701392.1"/>
    </source>
</evidence>
<evidence type="ECO:0000313" key="2">
    <source>
        <dbReference type="Proteomes" id="UP001595897"/>
    </source>
</evidence>
<dbReference type="Proteomes" id="UP001595897">
    <property type="component" value="Unassembled WGS sequence"/>
</dbReference>
<dbReference type="RefSeq" id="WP_382409833.1">
    <property type="nucleotide sequence ID" value="NZ_JBHSGU010000009.1"/>
</dbReference>
<proteinExistence type="predicted"/>
<sequence length="154" mass="17444">MRAGFLKVLLAILLFFSYQNVFAKITIEGSWECDYGYSYEAYELSQNLRLDFDGAANLYSIRGVVTISPSDSNKSSLHYDSLVRYSLVDKKMHSETVEFKVERMEDPNGFFDQATIDAMSNMSSNSAIEFTASGGLSFQYEDGLLFECRRPIAK</sequence>
<reference evidence="2" key="1">
    <citation type="journal article" date="2019" name="Int. J. Syst. Evol. Microbiol.">
        <title>The Global Catalogue of Microorganisms (GCM) 10K type strain sequencing project: providing services to taxonomists for standard genome sequencing and annotation.</title>
        <authorList>
            <consortium name="The Broad Institute Genomics Platform"/>
            <consortium name="The Broad Institute Genome Sequencing Center for Infectious Disease"/>
            <person name="Wu L."/>
            <person name="Ma J."/>
        </authorList>
    </citation>
    <scope>NUCLEOTIDE SEQUENCE [LARGE SCALE GENOMIC DNA]</scope>
    <source>
        <strain evidence="2">KACC 12507</strain>
    </source>
</reference>
<comment type="caution">
    <text evidence="1">The sequence shown here is derived from an EMBL/GenBank/DDBJ whole genome shotgun (WGS) entry which is preliminary data.</text>
</comment>
<keyword evidence="2" id="KW-1185">Reference proteome</keyword>
<protein>
    <recommendedName>
        <fullName evidence="3">Lipid/polyisoprenoid-binding YceI-like domain-containing protein</fullName>
    </recommendedName>
</protein>
<gene>
    <name evidence="1" type="ORF">ACFO4O_14580</name>
</gene>
<evidence type="ECO:0008006" key="3">
    <source>
        <dbReference type="Google" id="ProtNLM"/>
    </source>
</evidence>
<organism evidence="1 2">
    <name type="scientific">Glaciecola siphonariae</name>
    <dbReference type="NCBI Taxonomy" id="521012"/>
    <lineage>
        <taxon>Bacteria</taxon>
        <taxon>Pseudomonadati</taxon>
        <taxon>Pseudomonadota</taxon>
        <taxon>Gammaproteobacteria</taxon>
        <taxon>Alteromonadales</taxon>
        <taxon>Alteromonadaceae</taxon>
        <taxon>Glaciecola</taxon>
    </lineage>
</organism>
<accession>A0ABV9LY22</accession>
<name>A0ABV9LY22_9ALTE</name>
<dbReference type="EMBL" id="JBHSGU010000009">
    <property type="protein sequence ID" value="MFC4701392.1"/>
    <property type="molecule type" value="Genomic_DNA"/>
</dbReference>